<feature type="chain" id="PRO_5043896806" evidence="2">
    <location>
        <begin position="24"/>
        <end position="198"/>
    </location>
</feature>
<protein>
    <submittedName>
        <fullName evidence="3">Uncharacterized protein</fullName>
    </submittedName>
</protein>
<reference evidence="3" key="1">
    <citation type="submission" date="2024-06" db="EMBL/GenBank/DDBJ databases">
        <title>Biodegradation of dimethachlon by Arthrobacter sp. K5: mechanistic insights and ecological implications.</title>
        <authorList>
            <person name="Hu S."/>
            <person name="Lu P."/>
        </authorList>
    </citation>
    <scope>NUCLEOTIDE SEQUENCE</scope>
    <source>
        <strain evidence="3">K5</strain>
    </source>
</reference>
<feature type="compositionally biased region" description="Basic and acidic residues" evidence="1">
    <location>
        <begin position="66"/>
        <end position="76"/>
    </location>
</feature>
<evidence type="ECO:0000313" key="3">
    <source>
        <dbReference type="EMBL" id="XCH12282.1"/>
    </source>
</evidence>
<organism evidence="3">
    <name type="scientific">Arthrobacter sp. K5</name>
    <dbReference type="NCBI Taxonomy" id="2839623"/>
    <lineage>
        <taxon>Bacteria</taxon>
        <taxon>Bacillati</taxon>
        <taxon>Actinomycetota</taxon>
        <taxon>Actinomycetes</taxon>
        <taxon>Micrococcales</taxon>
        <taxon>Micrococcaceae</taxon>
        <taxon>Arthrobacter</taxon>
    </lineage>
</organism>
<feature type="compositionally biased region" description="Polar residues" evidence="1">
    <location>
        <begin position="24"/>
        <end position="34"/>
    </location>
</feature>
<feature type="signal peptide" evidence="2">
    <location>
        <begin position="1"/>
        <end position="23"/>
    </location>
</feature>
<feature type="compositionally biased region" description="Basic and acidic residues" evidence="1">
    <location>
        <begin position="172"/>
        <end position="183"/>
    </location>
</feature>
<name>A0AAU8ES57_9MICC</name>
<dbReference type="AlphaFoldDB" id="A0AAU8ES57"/>
<gene>
    <name evidence="3" type="ORF">ABRP34_04520</name>
</gene>
<accession>A0AAU8ES57</accession>
<sequence length="198" mass="19273">MKTRAALALSVAGILLTGGAAFATTQSLGNTGPGTSDDARSVPVTDDSATRTPAPAVSPATATAKASDDTQADDRNASAAKKASKPAEPGDDKGGPRTTAEPGDDKGGTVAAPAGNFVGSGSLSVEPGDDKGGLRTIPEPGDDNGGLRSDQASRVAEPGDDHGGQRTTPEPGDDKGGDHKGTEPGDDSSGSGGHGSDD</sequence>
<evidence type="ECO:0000256" key="1">
    <source>
        <dbReference type="SAM" id="MobiDB-lite"/>
    </source>
</evidence>
<dbReference type="RefSeq" id="WP_353712418.1">
    <property type="nucleotide sequence ID" value="NZ_CP159279.1"/>
</dbReference>
<dbReference type="EMBL" id="CP159279">
    <property type="protein sequence ID" value="XCH12282.1"/>
    <property type="molecule type" value="Genomic_DNA"/>
</dbReference>
<proteinExistence type="predicted"/>
<evidence type="ECO:0000256" key="2">
    <source>
        <dbReference type="SAM" id="SignalP"/>
    </source>
</evidence>
<feature type="compositionally biased region" description="Low complexity" evidence="1">
    <location>
        <begin position="50"/>
        <end position="65"/>
    </location>
</feature>
<keyword evidence="2" id="KW-0732">Signal</keyword>
<feature type="region of interest" description="Disordered" evidence="1">
    <location>
        <begin position="24"/>
        <end position="198"/>
    </location>
</feature>